<dbReference type="EMBL" id="JYDU01000279">
    <property type="protein sequence ID" value="KRX87564.1"/>
    <property type="molecule type" value="Genomic_DNA"/>
</dbReference>
<accession>A0A0V0XHV3</accession>
<comment type="caution">
    <text evidence="2">The sequence shown here is derived from an EMBL/GenBank/DDBJ whole genome shotgun (WGS) entry which is preliminary data.</text>
</comment>
<proteinExistence type="predicted"/>
<evidence type="ECO:0000313" key="3">
    <source>
        <dbReference type="Proteomes" id="UP000054815"/>
    </source>
</evidence>
<dbReference type="Proteomes" id="UP000054815">
    <property type="component" value="Unassembled WGS sequence"/>
</dbReference>
<sequence>MPSGIEAGQAAQTGIPEKKRRKEAKPSPGSFQIHNAITGSWPKGNLQVFKEASKNHGRLTNRLFWHSLCHPREKACLVHIESSKLLVFYEAESFVVLSKETTPKEAWQFDSLDESSWPTSECCPRQEQCVLDSMAESGSIPRSLVYYMKKRTFLIRLKAGNQLTYLLKIVNLSCIAMQF</sequence>
<name>A0A0V0XHV3_TRIPS</name>
<feature type="region of interest" description="Disordered" evidence="1">
    <location>
        <begin position="1"/>
        <end position="34"/>
    </location>
</feature>
<gene>
    <name evidence="2" type="ORF">T4E_12295</name>
</gene>
<reference evidence="2 3" key="1">
    <citation type="submission" date="2015-01" db="EMBL/GenBank/DDBJ databases">
        <title>Evolution of Trichinella species and genotypes.</title>
        <authorList>
            <person name="Korhonen P.K."/>
            <person name="Edoardo P."/>
            <person name="Giuseppe L.R."/>
            <person name="Gasser R.B."/>
        </authorList>
    </citation>
    <scope>NUCLEOTIDE SEQUENCE [LARGE SCALE GENOMIC DNA]</scope>
    <source>
        <strain evidence="2">ISS141</strain>
    </source>
</reference>
<evidence type="ECO:0000313" key="2">
    <source>
        <dbReference type="EMBL" id="KRX87564.1"/>
    </source>
</evidence>
<organism evidence="2 3">
    <name type="scientific">Trichinella pseudospiralis</name>
    <name type="common">Parasitic roundworm</name>
    <dbReference type="NCBI Taxonomy" id="6337"/>
    <lineage>
        <taxon>Eukaryota</taxon>
        <taxon>Metazoa</taxon>
        <taxon>Ecdysozoa</taxon>
        <taxon>Nematoda</taxon>
        <taxon>Enoplea</taxon>
        <taxon>Dorylaimia</taxon>
        <taxon>Trichinellida</taxon>
        <taxon>Trichinellidae</taxon>
        <taxon>Trichinella</taxon>
    </lineage>
</organism>
<protein>
    <submittedName>
        <fullName evidence="2">Uncharacterized protein</fullName>
    </submittedName>
</protein>
<dbReference type="AlphaFoldDB" id="A0A0V0XHV3"/>
<evidence type="ECO:0000256" key="1">
    <source>
        <dbReference type="SAM" id="MobiDB-lite"/>
    </source>
</evidence>